<feature type="domain" description="HDOD" evidence="2">
    <location>
        <begin position="19"/>
        <end position="213"/>
    </location>
</feature>
<evidence type="ECO:0000259" key="2">
    <source>
        <dbReference type="PROSITE" id="PS51833"/>
    </source>
</evidence>
<reference evidence="3 4" key="1">
    <citation type="submission" date="2019-02" db="EMBL/GenBank/DDBJ databases">
        <title>Deep-cultivation of Planctomycetes and their phenomic and genomic characterization uncovers novel biology.</title>
        <authorList>
            <person name="Wiegand S."/>
            <person name="Jogler M."/>
            <person name="Boedeker C."/>
            <person name="Pinto D."/>
            <person name="Vollmers J."/>
            <person name="Rivas-Marin E."/>
            <person name="Kohn T."/>
            <person name="Peeters S.H."/>
            <person name="Heuer A."/>
            <person name="Rast P."/>
            <person name="Oberbeckmann S."/>
            <person name="Bunk B."/>
            <person name="Jeske O."/>
            <person name="Meyerdierks A."/>
            <person name="Storesund J.E."/>
            <person name="Kallscheuer N."/>
            <person name="Luecker S."/>
            <person name="Lage O.M."/>
            <person name="Pohl T."/>
            <person name="Merkel B.J."/>
            <person name="Hornburger P."/>
            <person name="Mueller R.-W."/>
            <person name="Bruemmer F."/>
            <person name="Labrenz M."/>
            <person name="Spormann A.M."/>
            <person name="Op Den Camp H."/>
            <person name="Overmann J."/>
            <person name="Amann R."/>
            <person name="Jetten M.S.M."/>
            <person name="Mascher T."/>
            <person name="Medema M.H."/>
            <person name="Devos D.P."/>
            <person name="Kaster A.-K."/>
            <person name="Ovreas L."/>
            <person name="Rohde M."/>
            <person name="Galperin M.Y."/>
            <person name="Jogler C."/>
        </authorList>
    </citation>
    <scope>NUCLEOTIDE SEQUENCE [LARGE SCALE GENOMIC DNA]</scope>
    <source>
        <strain evidence="3 4">KOR34</strain>
    </source>
</reference>
<dbReference type="AlphaFoldDB" id="A0A5C5VG63"/>
<gene>
    <name evidence="3" type="ORF">KOR34_20000</name>
</gene>
<evidence type="ECO:0000256" key="1">
    <source>
        <dbReference type="SAM" id="MobiDB-lite"/>
    </source>
</evidence>
<feature type="region of interest" description="Disordered" evidence="1">
    <location>
        <begin position="353"/>
        <end position="372"/>
    </location>
</feature>
<dbReference type="Gene3D" id="1.10.3210.10">
    <property type="entry name" value="Hypothetical protein af1432"/>
    <property type="match status" value="1"/>
</dbReference>
<proteinExistence type="predicted"/>
<dbReference type="Pfam" id="PF08668">
    <property type="entry name" value="HDOD"/>
    <property type="match status" value="1"/>
</dbReference>
<dbReference type="EMBL" id="SIHJ01000001">
    <property type="protein sequence ID" value="TWT37053.1"/>
    <property type="molecule type" value="Genomic_DNA"/>
</dbReference>
<keyword evidence="4" id="KW-1185">Reference proteome</keyword>
<dbReference type="SUPFAM" id="SSF109604">
    <property type="entry name" value="HD-domain/PDEase-like"/>
    <property type="match status" value="1"/>
</dbReference>
<dbReference type="InterPro" id="IPR052340">
    <property type="entry name" value="RNase_Y/CdgJ"/>
</dbReference>
<evidence type="ECO:0000313" key="4">
    <source>
        <dbReference type="Proteomes" id="UP000316714"/>
    </source>
</evidence>
<comment type="caution">
    <text evidence="3">The sequence shown here is derived from an EMBL/GenBank/DDBJ whole genome shotgun (WGS) entry which is preliminary data.</text>
</comment>
<name>A0A5C5VG63_9BACT</name>
<sequence length="520" mass="56119">MPQTANPAIDKLVTQAGNLYSLPSVAVEVLQLTEQQDVDVKQLRDAIGRDPALSAKLLRVVNSSLFGLSGEVADLNQALALLGVEPLKVLVLGFSLPDGLFARMAGEPLKRYWTTSLTRAVCAKSLAPRFGGVSPDVAFLAGLLRDIGMLVMVQQLGEPYLRFLTLAADAPEELTELERQSLGFDHTQLTASLLREWKLPEALCGAVDFAAGDPLATGDPGLRPVVMLAERLSRLVLDRRLDALPDLLELGHAACGLTKQQLNDMLEPLQQQVDQLAAAMAVELSDEINLEQLIADAHRLLSTASEQYVCDELTARSDDEVAEALLAETHEVRLAMRSFLRGRAAAGELLQRAEGAHPARAHSAPKQPADMSATARARLRDTLDKVAARCRIERRELSVALLHTARPPRTESADAERELRQALAAAQDRTQPEHATRLTLDEVRVAILMPGVDRRDAVAYCNAAVEAAALGEHVRLRAGVASVTLVPNRFEVDRLIDGAAGCLNGAQVAGSTSVKSIEVY</sequence>
<dbReference type="RefSeq" id="WP_146564415.1">
    <property type="nucleotide sequence ID" value="NZ_SIHJ01000001.1"/>
</dbReference>
<dbReference type="PANTHER" id="PTHR33525">
    <property type="match status" value="1"/>
</dbReference>
<dbReference type="OrthoDB" id="243535at2"/>
<protein>
    <submittedName>
        <fullName evidence="3">HDOD domain protein</fullName>
    </submittedName>
</protein>
<organism evidence="3 4">
    <name type="scientific">Posidoniimonas corsicana</name>
    <dbReference type="NCBI Taxonomy" id="1938618"/>
    <lineage>
        <taxon>Bacteria</taxon>
        <taxon>Pseudomonadati</taxon>
        <taxon>Planctomycetota</taxon>
        <taxon>Planctomycetia</taxon>
        <taxon>Pirellulales</taxon>
        <taxon>Lacipirellulaceae</taxon>
        <taxon>Posidoniimonas</taxon>
    </lineage>
</organism>
<evidence type="ECO:0000313" key="3">
    <source>
        <dbReference type="EMBL" id="TWT37053.1"/>
    </source>
</evidence>
<accession>A0A5C5VG63</accession>
<dbReference type="InterPro" id="IPR013976">
    <property type="entry name" value="HDOD"/>
</dbReference>
<dbReference type="PROSITE" id="PS51833">
    <property type="entry name" value="HDOD"/>
    <property type="match status" value="1"/>
</dbReference>
<dbReference type="Proteomes" id="UP000316714">
    <property type="component" value="Unassembled WGS sequence"/>
</dbReference>
<dbReference type="PANTHER" id="PTHR33525:SF3">
    <property type="entry name" value="RIBONUCLEASE Y"/>
    <property type="match status" value="1"/>
</dbReference>